<dbReference type="PANTHER" id="PTHR47385">
    <property type="entry name" value="CALPONIN"/>
    <property type="match status" value="1"/>
</dbReference>
<dbReference type="InterPro" id="IPR003096">
    <property type="entry name" value="SM22_calponin"/>
</dbReference>
<feature type="domain" description="Calponin-homology (CH)" evidence="3">
    <location>
        <begin position="24"/>
        <end position="139"/>
    </location>
</feature>
<evidence type="ECO:0000256" key="2">
    <source>
        <dbReference type="RuleBase" id="RU361224"/>
    </source>
</evidence>
<evidence type="ECO:0000313" key="4">
    <source>
        <dbReference type="EMBL" id="CAL8077847.1"/>
    </source>
</evidence>
<dbReference type="Pfam" id="PF00307">
    <property type="entry name" value="CH"/>
    <property type="match status" value="1"/>
</dbReference>
<comment type="caution">
    <text evidence="4">The sequence shown here is derived from an EMBL/GenBank/DDBJ whole genome shotgun (WGS) entry which is preliminary data.</text>
</comment>
<dbReference type="SMART" id="SM00033">
    <property type="entry name" value="CH"/>
    <property type="match status" value="1"/>
</dbReference>
<dbReference type="SUPFAM" id="SSF47576">
    <property type="entry name" value="Calponin-homology domain, CH-domain"/>
    <property type="match status" value="1"/>
</dbReference>
<name>A0ABP1PUH9_9HEXA</name>
<keyword evidence="5" id="KW-1185">Reference proteome</keyword>
<proteinExistence type="inferred from homology"/>
<dbReference type="PRINTS" id="PR00888">
    <property type="entry name" value="SM22CALPONIN"/>
</dbReference>
<organism evidence="4 5">
    <name type="scientific">Orchesella dallaii</name>
    <dbReference type="NCBI Taxonomy" id="48710"/>
    <lineage>
        <taxon>Eukaryota</taxon>
        <taxon>Metazoa</taxon>
        <taxon>Ecdysozoa</taxon>
        <taxon>Arthropoda</taxon>
        <taxon>Hexapoda</taxon>
        <taxon>Collembola</taxon>
        <taxon>Entomobryomorpha</taxon>
        <taxon>Entomobryoidea</taxon>
        <taxon>Orchesellidae</taxon>
        <taxon>Orchesellinae</taxon>
        <taxon>Orchesella</taxon>
    </lineage>
</organism>
<dbReference type="Gene3D" id="1.10.418.10">
    <property type="entry name" value="Calponin-like domain"/>
    <property type="match status" value="1"/>
</dbReference>
<sequence>MAFHGPSYGLSRECQMKAQAKFSLERAKEAVVWVEAVLDRKLDIPNSDNGIRDQLDFATALRDGVVLCELINRLCPNAVKKINTSAAPFKQRENLEMFLKGCETYGLKSQDLFQVNDLYEHKNLYMVVDCLFGLGGMAQKKGFDGPRLGVKVADENKRNFTAEKLAESNKIIGLQYGSNRGASQAGMPAFGNSRKILPDEFMRR</sequence>
<reference evidence="4 5" key="1">
    <citation type="submission" date="2024-08" db="EMBL/GenBank/DDBJ databases">
        <authorList>
            <person name="Cucini C."/>
            <person name="Frati F."/>
        </authorList>
    </citation>
    <scope>NUCLEOTIDE SEQUENCE [LARGE SCALE GENOMIC DNA]</scope>
</reference>
<dbReference type="PROSITE" id="PS50021">
    <property type="entry name" value="CH"/>
    <property type="match status" value="1"/>
</dbReference>
<protein>
    <recommendedName>
        <fullName evidence="2">Transgelin</fullName>
    </recommendedName>
</protein>
<dbReference type="InterPro" id="IPR000557">
    <property type="entry name" value="Calponin_repeat"/>
</dbReference>
<gene>
    <name evidence="4" type="ORF">ODALV1_LOCUS3933</name>
</gene>
<dbReference type="PROSITE" id="PS51122">
    <property type="entry name" value="CALPONIN_2"/>
    <property type="match status" value="1"/>
</dbReference>
<dbReference type="InterPro" id="IPR001715">
    <property type="entry name" value="CH_dom"/>
</dbReference>
<accession>A0ABP1PUH9</accession>
<dbReference type="Proteomes" id="UP001642540">
    <property type="component" value="Unassembled WGS sequence"/>
</dbReference>
<dbReference type="EMBL" id="CAXLJM020000013">
    <property type="protein sequence ID" value="CAL8077847.1"/>
    <property type="molecule type" value="Genomic_DNA"/>
</dbReference>
<evidence type="ECO:0000259" key="3">
    <source>
        <dbReference type="PROSITE" id="PS50021"/>
    </source>
</evidence>
<evidence type="ECO:0000256" key="1">
    <source>
        <dbReference type="ARBA" id="ARBA00009631"/>
    </source>
</evidence>
<comment type="similarity">
    <text evidence="1 2">Belongs to the calponin family.</text>
</comment>
<dbReference type="InterPro" id="IPR050606">
    <property type="entry name" value="Calponin-like"/>
</dbReference>
<dbReference type="PROSITE" id="PS01052">
    <property type="entry name" value="CALPONIN_1"/>
    <property type="match status" value="1"/>
</dbReference>
<dbReference type="PANTHER" id="PTHR47385:SF5">
    <property type="entry name" value="TRANSGELIN"/>
    <property type="match status" value="1"/>
</dbReference>
<dbReference type="Pfam" id="PF00402">
    <property type="entry name" value="Calponin"/>
    <property type="match status" value="1"/>
</dbReference>
<dbReference type="InterPro" id="IPR036872">
    <property type="entry name" value="CH_dom_sf"/>
</dbReference>
<evidence type="ECO:0000313" key="5">
    <source>
        <dbReference type="Proteomes" id="UP001642540"/>
    </source>
</evidence>